<accession>A0AAV7Z370</accession>
<dbReference type="CDD" id="cd18186">
    <property type="entry name" value="BTB_POZ_ZBTB_KLHL-like"/>
    <property type="match status" value="1"/>
</dbReference>
<dbReference type="SUPFAM" id="SSF54695">
    <property type="entry name" value="POZ domain"/>
    <property type="match status" value="1"/>
</dbReference>
<sequence>MTEEKQYLYRVKGKTVTNETSTHKNIFSHGGGGNGNQLYVDESTCATDIKNNNSFSNIKNVIEVAGGYTHCIFLTQEGVVYGVGSASNGNLGNDNKFSQRVPKPITFFQKNNLKVRKISAGVFQSYFITEKNKFYACGLNGNHQLGLMETTQTMRTPKIITEKEVENVWSGNYAYAMYYKELESGKVIGCGQSLPKNPHILTNDKNFKDKEVVKIEGGSSTFLFLLRTKQGVPEVYVSNSKAATLWEELSGYKINNLGMCCHNCLFTTEDNKVLASDSTGNSFTDITSQLPEIPKSQYWKMGTQAWDALLFNVDANLNSLFEDLKNVYENQILVDGTFSNNSRSDLKVHKTWLECRFKQTFQKIDQLFQGLDYETCEELINWAYGLVLSSRLSQNSVKFLNSIQVSPNAGVEDDLLSLYTDEESKNFNILVKIDDQDEDEDEDEDEEEFEEIPVHKFILILKSGLFREMFQNVTEQSNSVPDYSGKSIESLEILIKFFYTDTIELTADDDPQMIVEDFNDVVEYYKLNEKSNVKYELNKIKKLFNIN</sequence>
<dbReference type="Pfam" id="PF00651">
    <property type="entry name" value="BTB"/>
    <property type="match status" value="1"/>
</dbReference>
<dbReference type="PANTHER" id="PTHR22872">
    <property type="entry name" value="BTK-BINDING PROTEIN-RELATED"/>
    <property type="match status" value="1"/>
</dbReference>
<protein>
    <submittedName>
        <fullName evidence="4">Btk-binding protein-related</fullName>
    </submittedName>
</protein>
<dbReference type="InterPro" id="IPR009091">
    <property type="entry name" value="RCC1/BLIP-II"/>
</dbReference>
<dbReference type="Pfam" id="PF00415">
    <property type="entry name" value="RCC1"/>
    <property type="match status" value="1"/>
</dbReference>
<evidence type="ECO:0000256" key="2">
    <source>
        <dbReference type="PROSITE-ProRule" id="PRU00235"/>
    </source>
</evidence>
<dbReference type="AlphaFoldDB" id="A0AAV7Z370"/>
<dbReference type="InterPro" id="IPR051625">
    <property type="entry name" value="Signaling_Regulatory_Domain"/>
</dbReference>
<proteinExistence type="predicted"/>
<dbReference type="PROSITE" id="PS50012">
    <property type="entry name" value="RCC1_3"/>
    <property type="match status" value="1"/>
</dbReference>
<dbReference type="EMBL" id="JANTQA010000040">
    <property type="protein sequence ID" value="KAJ3435412.1"/>
    <property type="molecule type" value="Genomic_DNA"/>
</dbReference>
<dbReference type="Gene3D" id="2.130.10.30">
    <property type="entry name" value="Regulator of chromosome condensation 1/beta-lactamase-inhibitor protein II"/>
    <property type="match status" value="1"/>
</dbReference>
<dbReference type="SUPFAM" id="SSF50985">
    <property type="entry name" value="RCC1/BLIP-II"/>
    <property type="match status" value="1"/>
</dbReference>
<reference evidence="4" key="1">
    <citation type="submission" date="2022-08" db="EMBL/GenBank/DDBJ databases">
        <title>Novel sulphate-reducing endosymbionts in the free-living metamonad Anaeramoeba.</title>
        <authorList>
            <person name="Jerlstrom-Hultqvist J."/>
            <person name="Cepicka I."/>
            <person name="Gallot-Lavallee L."/>
            <person name="Salas-Leiva D."/>
            <person name="Curtis B.A."/>
            <person name="Zahonova K."/>
            <person name="Pipaliya S."/>
            <person name="Dacks J."/>
            <person name="Roger A.J."/>
        </authorList>
    </citation>
    <scope>NUCLEOTIDE SEQUENCE</scope>
    <source>
        <strain evidence="4">Busselton2</strain>
    </source>
</reference>
<dbReference type="Proteomes" id="UP001146793">
    <property type="component" value="Unassembled WGS sequence"/>
</dbReference>
<organism evidence="4 5">
    <name type="scientific">Anaeramoeba flamelloides</name>
    <dbReference type="NCBI Taxonomy" id="1746091"/>
    <lineage>
        <taxon>Eukaryota</taxon>
        <taxon>Metamonada</taxon>
        <taxon>Anaeramoebidae</taxon>
        <taxon>Anaeramoeba</taxon>
    </lineage>
</organism>
<feature type="domain" description="BTB" evidence="3">
    <location>
        <begin position="427"/>
        <end position="507"/>
    </location>
</feature>
<evidence type="ECO:0000256" key="1">
    <source>
        <dbReference type="ARBA" id="ARBA00022737"/>
    </source>
</evidence>
<dbReference type="InterPro" id="IPR000408">
    <property type="entry name" value="Reg_chr_condens"/>
</dbReference>
<name>A0AAV7Z370_9EUKA</name>
<comment type="caution">
    <text evidence="4">The sequence shown here is derived from an EMBL/GenBank/DDBJ whole genome shotgun (WGS) entry which is preliminary data.</text>
</comment>
<dbReference type="InterPro" id="IPR000210">
    <property type="entry name" value="BTB/POZ_dom"/>
</dbReference>
<evidence type="ECO:0000313" key="4">
    <source>
        <dbReference type="EMBL" id="KAJ3435412.1"/>
    </source>
</evidence>
<evidence type="ECO:0000313" key="5">
    <source>
        <dbReference type="Proteomes" id="UP001146793"/>
    </source>
</evidence>
<dbReference type="InterPro" id="IPR011333">
    <property type="entry name" value="SKP1/BTB/POZ_sf"/>
</dbReference>
<dbReference type="PANTHER" id="PTHR22872:SF2">
    <property type="entry name" value="INHIBITOR OF BRUTON TYROSINE KINASE"/>
    <property type="match status" value="1"/>
</dbReference>
<keyword evidence="1" id="KW-0677">Repeat</keyword>
<dbReference type="Gene3D" id="3.30.710.10">
    <property type="entry name" value="Potassium Channel Kv1.1, Chain A"/>
    <property type="match status" value="1"/>
</dbReference>
<feature type="repeat" description="RCC1" evidence="2">
    <location>
        <begin position="78"/>
        <end position="131"/>
    </location>
</feature>
<gene>
    <name evidence="4" type="ORF">M0812_19600</name>
</gene>
<evidence type="ECO:0000259" key="3">
    <source>
        <dbReference type="PROSITE" id="PS50097"/>
    </source>
</evidence>
<dbReference type="PROSITE" id="PS50097">
    <property type="entry name" value="BTB"/>
    <property type="match status" value="1"/>
</dbReference>